<keyword evidence="2 5" id="KW-0689">Ribosomal protein</keyword>
<gene>
    <name evidence="5 6" type="primary">rpmF</name>
    <name evidence="6" type="ORF">CJ229_000195</name>
</gene>
<reference evidence="7" key="1">
    <citation type="submission" date="2017-09" db="EMBL/GenBank/DDBJ databases">
        <title>Bacterial strain isolated from the female urinary microbiota.</title>
        <authorList>
            <person name="Thomas-White K."/>
            <person name="Kumar N."/>
            <person name="Forster S."/>
            <person name="Putonti C."/>
            <person name="Lawley T."/>
            <person name="Wolfe A.J."/>
        </authorList>
    </citation>
    <scope>NUCLEOTIDE SEQUENCE [LARGE SCALE GENOMIC DNA]</scope>
    <source>
        <strain evidence="7">UMB0959</strain>
    </source>
</reference>
<dbReference type="AlphaFoldDB" id="A0AAF0YIT9"/>
<comment type="similarity">
    <text evidence="1 5">Belongs to the bacterial ribosomal protein bL32 family.</text>
</comment>
<reference evidence="6 7" key="2">
    <citation type="submission" date="2023-10" db="EMBL/GenBank/DDBJ databases">
        <authorList>
            <person name="Choi B."/>
        </authorList>
    </citation>
    <scope>NUCLEOTIDE SEQUENCE [LARGE SCALE GENOMIC DNA]</scope>
    <source>
        <strain evidence="6 7">UMB0959</strain>
    </source>
</reference>
<dbReference type="RefSeq" id="WP_040929246.1">
    <property type="nucleotide sequence ID" value="NZ_CABKSY010000122.1"/>
</dbReference>
<dbReference type="KEGG" id="nmy:CJ229_000195"/>
<organism evidence="6 7">
    <name type="scientific">Nosocomiicoccus massiliensis</name>
    <dbReference type="NCBI Taxonomy" id="1232430"/>
    <lineage>
        <taxon>Bacteria</taxon>
        <taxon>Bacillati</taxon>
        <taxon>Bacillota</taxon>
        <taxon>Bacilli</taxon>
        <taxon>Bacillales</taxon>
        <taxon>Staphylococcaceae</taxon>
        <taxon>Nosocomiicoccus</taxon>
    </lineage>
</organism>
<protein>
    <recommendedName>
        <fullName evidence="4 5">Large ribosomal subunit protein bL32</fullName>
    </recommendedName>
</protein>
<evidence type="ECO:0000256" key="5">
    <source>
        <dbReference type="HAMAP-Rule" id="MF_00340"/>
    </source>
</evidence>
<dbReference type="GO" id="GO:0015934">
    <property type="term" value="C:large ribosomal subunit"/>
    <property type="evidence" value="ECO:0007669"/>
    <property type="project" value="InterPro"/>
</dbReference>
<dbReference type="InterPro" id="IPR011332">
    <property type="entry name" value="Ribosomal_zn-bd"/>
</dbReference>
<dbReference type="InterPro" id="IPR044957">
    <property type="entry name" value="Ribosomal_bL32_bact"/>
</dbReference>
<evidence type="ECO:0000256" key="2">
    <source>
        <dbReference type="ARBA" id="ARBA00022980"/>
    </source>
</evidence>
<dbReference type="PANTHER" id="PTHR35534">
    <property type="entry name" value="50S RIBOSOMAL PROTEIN L32"/>
    <property type="match status" value="1"/>
</dbReference>
<dbReference type="HAMAP" id="MF_00340">
    <property type="entry name" value="Ribosomal_bL32"/>
    <property type="match status" value="1"/>
</dbReference>
<evidence type="ECO:0000256" key="3">
    <source>
        <dbReference type="ARBA" id="ARBA00023274"/>
    </source>
</evidence>
<dbReference type="Pfam" id="PF01783">
    <property type="entry name" value="Ribosomal_L32p"/>
    <property type="match status" value="1"/>
</dbReference>
<proteinExistence type="inferred from homology"/>
<dbReference type="EMBL" id="CP136964">
    <property type="protein sequence ID" value="WOS96195.1"/>
    <property type="molecule type" value="Genomic_DNA"/>
</dbReference>
<keyword evidence="3 5" id="KW-0687">Ribonucleoprotein</keyword>
<evidence type="ECO:0000313" key="6">
    <source>
        <dbReference type="EMBL" id="WOS96195.1"/>
    </source>
</evidence>
<dbReference type="GO" id="GO:0003735">
    <property type="term" value="F:structural constituent of ribosome"/>
    <property type="evidence" value="ECO:0007669"/>
    <property type="project" value="InterPro"/>
</dbReference>
<dbReference type="Gene3D" id="1.20.5.640">
    <property type="entry name" value="Single helix bin"/>
    <property type="match status" value="1"/>
</dbReference>
<accession>A0AAF0YIT9</accession>
<evidence type="ECO:0000256" key="4">
    <source>
        <dbReference type="ARBA" id="ARBA00035178"/>
    </source>
</evidence>
<dbReference type="PANTHER" id="PTHR35534:SF2">
    <property type="entry name" value="LARGE RIBOSOMAL SUBUNIT PROTEIN BL32"/>
    <property type="match status" value="1"/>
</dbReference>
<sequence>MAVPKRRTSKTRKNKRRTHIKLSAPGMVECPECGEMKLRHRVCPNCGSYNGAEVVNN</sequence>
<evidence type="ECO:0000256" key="1">
    <source>
        <dbReference type="ARBA" id="ARBA00008560"/>
    </source>
</evidence>
<dbReference type="SUPFAM" id="SSF57829">
    <property type="entry name" value="Zn-binding ribosomal proteins"/>
    <property type="match status" value="1"/>
</dbReference>
<evidence type="ECO:0000313" key="7">
    <source>
        <dbReference type="Proteomes" id="UP000243626"/>
    </source>
</evidence>
<dbReference type="NCBIfam" id="TIGR01031">
    <property type="entry name" value="rpmF_bact"/>
    <property type="match status" value="1"/>
</dbReference>
<dbReference type="InterPro" id="IPR002677">
    <property type="entry name" value="Ribosomal_bL32"/>
</dbReference>
<name>A0AAF0YIT9_9STAP</name>
<dbReference type="GO" id="GO:0006412">
    <property type="term" value="P:translation"/>
    <property type="evidence" value="ECO:0007669"/>
    <property type="project" value="UniProtKB-UniRule"/>
</dbReference>
<dbReference type="Proteomes" id="UP000243626">
    <property type="component" value="Chromosome"/>
</dbReference>
<keyword evidence="7" id="KW-1185">Reference proteome</keyword>